<reference evidence="2" key="2">
    <citation type="submission" date="2021-08" db="EMBL/GenBank/DDBJ databases">
        <authorList>
            <person name="Tani A."/>
            <person name="Ola A."/>
            <person name="Ogura Y."/>
            <person name="Katsura K."/>
            <person name="Hayashi T."/>
        </authorList>
    </citation>
    <scope>NUCLEOTIDE SEQUENCE</scope>
    <source>
        <strain evidence="2">JCM 32048</strain>
    </source>
</reference>
<comment type="caution">
    <text evidence="2">The sequence shown here is derived from an EMBL/GenBank/DDBJ whole genome shotgun (WGS) entry which is preliminary data.</text>
</comment>
<keyword evidence="3" id="KW-1185">Reference proteome</keyword>
<organism evidence="2 3">
    <name type="scientific">Methylobacterium frigidaeris</name>
    <dbReference type="NCBI Taxonomy" id="2038277"/>
    <lineage>
        <taxon>Bacteria</taxon>
        <taxon>Pseudomonadati</taxon>
        <taxon>Pseudomonadota</taxon>
        <taxon>Alphaproteobacteria</taxon>
        <taxon>Hyphomicrobiales</taxon>
        <taxon>Methylobacteriaceae</taxon>
        <taxon>Methylobacterium</taxon>
    </lineage>
</organism>
<dbReference type="EMBL" id="BPQJ01000061">
    <property type="protein sequence ID" value="GJD66327.1"/>
    <property type="molecule type" value="Genomic_DNA"/>
</dbReference>
<accession>A0AA37HHP6</accession>
<dbReference type="Proteomes" id="UP001055286">
    <property type="component" value="Unassembled WGS sequence"/>
</dbReference>
<evidence type="ECO:0000313" key="2">
    <source>
        <dbReference type="EMBL" id="GJD66327.1"/>
    </source>
</evidence>
<sequence>MLVYGDGKGRESPNGRPPPKIAVESTKLPEGAFMSNKQNTPSLADLVKAQNERQQAEEWRQEQIAEQGRVNDSTQRSKWNSMTAAAEVAVSDINKELSGTGVSVEFAKTFAEENILSYESVKATVRRASGSRKEYIEFRSASMEFINVMKPMPPNIVKNSDIYFEDAEDDTLGV</sequence>
<proteinExistence type="predicted"/>
<dbReference type="RefSeq" id="WP_133123711.1">
    <property type="nucleotide sequence ID" value="NZ_PELK01001624.1"/>
</dbReference>
<name>A0AA37HHP6_9HYPH</name>
<reference evidence="2" key="1">
    <citation type="journal article" date="2016" name="Front. Microbiol.">
        <title>Genome Sequence of the Piezophilic, Mesophilic Sulfate-Reducing Bacterium Desulfovibrio indicus J2T.</title>
        <authorList>
            <person name="Cao J."/>
            <person name="Maignien L."/>
            <person name="Shao Z."/>
            <person name="Alain K."/>
            <person name="Jebbar M."/>
        </authorList>
    </citation>
    <scope>NUCLEOTIDE SEQUENCE</scope>
    <source>
        <strain evidence="2">JCM 32048</strain>
    </source>
</reference>
<evidence type="ECO:0000256" key="1">
    <source>
        <dbReference type="SAM" id="MobiDB-lite"/>
    </source>
</evidence>
<protein>
    <submittedName>
        <fullName evidence="2">Uncharacterized protein</fullName>
    </submittedName>
</protein>
<feature type="region of interest" description="Disordered" evidence="1">
    <location>
        <begin position="1"/>
        <end position="23"/>
    </location>
</feature>
<feature type="compositionally biased region" description="Basic and acidic residues" evidence="1">
    <location>
        <begin position="50"/>
        <end position="63"/>
    </location>
</feature>
<dbReference type="AlphaFoldDB" id="A0AA37HHP6"/>
<gene>
    <name evidence="2" type="ORF">MPEAHAMD_6524</name>
</gene>
<feature type="region of interest" description="Disordered" evidence="1">
    <location>
        <begin position="49"/>
        <end position="78"/>
    </location>
</feature>
<evidence type="ECO:0000313" key="3">
    <source>
        <dbReference type="Proteomes" id="UP001055286"/>
    </source>
</evidence>